<gene>
    <name evidence="1" type="ORF">K3169_20320</name>
</gene>
<keyword evidence="2" id="KW-1185">Reference proteome</keyword>
<sequence>MGPDLMRDIEIMAFIRVCCFIDANSVSHAVHKKIDSADTPDEAIRELKRPV</sequence>
<proteinExistence type="predicted"/>
<dbReference type="EMBL" id="CP081201">
    <property type="protein sequence ID" value="UXZ94689.1"/>
    <property type="molecule type" value="Genomic_DNA"/>
</dbReference>
<evidence type="ECO:0000313" key="1">
    <source>
        <dbReference type="EMBL" id="UXZ94689.1"/>
    </source>
</evidence>
<evidence type="ECO:0000313" key="2">
    <source>
        <dbReference type="Proteomes" id="UP001063228"/>
    </source>
</evidence>
<name>A0ABY6FA69_9PSED</name>
<organism evidence="1 2">
    <name type="scientific">Pseudomonas phytophila</name>
    <dbReference type="NCBI Taxonomy" id="2867264"/>
    <lineage>
        <taxon>Bacteria</taxon>
        <taxon>Pseudomonadati</taxon>
        <taxon>Pseudomonadota</taxon>
        <taxon>Gammaproteobacteria</taxon>
        <taxon>Pseudomonadales</taxon>
        <taxon>Pseudomonadaceae</taxon>
        <taxon>Pseudomonas</taxon>
    </lineage>
</organism>
<protein>
    <submittedName>
        <fullName evidence="1">Uncharacterized protein</fullName>
    </submittedName>
</protein>
<dbReference type="RefSeq" id="WP_263267736.1">
    <property type="nucleotide sequence ID" value="NZ_CP081201.1"/>
</dbReference>
<reference evidence="1" key="1">
    <citation type="submission" date="2021-08" db="EMBL/GenBank/DDBJ databases">
        <title>Complete genome sequence of Pseudomonas phytophila.</title>
        <authorList>
            <person name="Weir B.S."/>
            <person name="Templeton M.D."/>
            <person name="Arshed S."/>
            <person name="Andersen M.T."/>
            <person name="Jayaraman J."/>
        </authorList>
    </citation>
    <scope>NUCLEOTIDE SEQUENCE</scope>
    <source>
        <strain evidence="1">ICMP 23753</strain>
    </source>
</reference>
<accession>A0ABY6FA69</accession>
<dbReference type="Proteomes" id="UP001063228">
    <property type="component" value="Chromosome"/>
</dbReference>